<dbReference type="PANTHER" id="PTHR36451">
    <property type="entry name" value="PAPS-DEPENDENT SULFOTRANSFERASE STF3"/>
    <property type="match status" value="1"/>
</dbReference>
<dbReference type="GO" id="GO:0016787">
    <property type="term" value="F:hydrolase activity"/>
    <property type="evidence" value="ECO:0007669"/>
    <property type="project" value="UniProtKB-KW"/>
</dbReference>
<dbReference type="EMBL" id="KE561161">
    <property type="protein sequence ID" value="EPZ32314.1"/>
    <property type="molecule type" value="Genomic_DNA"/>
</dbReference>
<protein>
    <submittedName>
        <fullName evidence="1">p-loop containing nucleoside triphosphate hydrolase domain-containing protein</fullName>
    </submittedName>
</protein>
<gene>
    <name evidence="1" type="ORF">O9G_002155</name>
</gene>
<evidence type="ECO:0000313" key="1">
    <source>
        <dbReference type="EMBL" id="EPZ32314.1"/>
    </source>
</evidence>
<dbReference type="AlphaFoldDB" id="A0A075AUU8"/>
<dbReference type="Proteomes" id="UP000030755">
    <property type="component" value="Unassembled WGS sequence"/>
</dbReference>
<keyword evidence="1" id="KW-0378">Hydrolase</keyword>
<keyword evidence="2" id="KW-1185">Reference proteome</keyword>
<dbReference type="PANTHER" id="PTHR36451:SF1">
    <property type="entry name" value="OMEGA-HYDROXY-BETA-DIHYDROMENAQUINONE-9 SULFOTRANSFERASE STF3"/>
    <property type="match status" value="1"/>
</dbReference>
<proteinExistence type="predicted"/>
<dbReference type="Gene3D" id="3.40.50.300">
    <property type="entry name" value="P-loop containing nucleotide triphosphate hydrolases"/>
    <property type="match status" value="1"/>
</dbReference>
<dbReference type="SUPFAM" id="SSF52540">
    <property type="entry name" value="P-loop containing nucleoside triphosphate hydrolases"/>
    <property type="match status" value="1"/>
</dbReference>
<accession>A0A075AUU8</accession>
<reference evidence="1 2" key="1">
    <citation type="journal article" date="2013" name="Curr. Biol.">
        <title>Shared signatures of parasitism and phylogenomics unite Cryptomycota and microsporidia.</title>
        <authorList>
            <person name="James T.Y."/>
            <person name="Pelin A."/>
            <person name="Bonen L."/>
            <person name="Ahrendt S."/>
            <person name="Sain D."/>
            <person name="Corradi N."/>
            <person name="Stajich J.E."/>
        </authorList>
    </citation>
    <scope>NUCLEOTIDE SEQUENCE [LARGE SCALE GENOMIC DNA]</scope>
    <source>
        <strain evidence="1 2">CSF55</strain>
    </source>
</reference>
<dbReference type="OrthoDB" id="429813at2759"/>
<dbReference type="Pfam" id="PF13469">
    <property type="entry name" value="Sulfotransfer_3"/>
    <property type="match status" value="1"/>
</dbReference>
<dbReference type="InterPro" id="IPR027417">
    <property type="entry name" value="P-loop_NTPase"/>
</dbReference>
<dbReference type="InterPro" id="IPR052736">
    <property type="entry name" value="Stf3_sulfotransferase"/>
</dbReference>
<dbReference type="HOGENOM" id="CLU_053496_0_0_1"/>
<name>A0A075AUU8_ROZAC</name>
<organism evidence="1 2">
    <name type="scientific">Rozella allomycis (strain CSF55)</name>
    <dbReference type="NCBI Taxonomy" id="988480"/>
    <lineage>
        <taxon>Eukaryota</taxon>
        <taxon>Fungi</taxon>
        <taxon>Fungi incertae sedis</taxon>
        <taxon>Cryptomycota</taxon>
        <taxon>Cryptomycota incertae sedis</taxon>
        <taxon>Rozella</taxon>
    </lineage>
</organism>
<sequence length="434" mass="50271">MPINAVDMSQFWKSIQSQSAYRNSEVYVAQTFAFGFSGFNCCQLALSTKLLPKLLVDESHTKIFGSQKLTEQVATEIILDLANVPGKFTVIGRMVNRFLAMNQRKSFMDFIVDNPQIADIDLKQQLIITGLPRTGSTLLQNLLSCDLNARSPLYYEMSFASYSPVKPPTKKLDSSHPWFINFKKARDYQLRYSPEVVQNMLASHYNDAHTVEEEYVIMLRQFGLFIFGSILSPEIAKRQLDCPNREEIYKFLQLYIKMLQSGFEPNSHWILKAPIHSLYLPTLKSFFPNSFLIFTHRHPKTVIGSLCKLLLSFVHHCLADRVVDRRDIGNFCLLYCKMVVSSIKDYKSKSNQMQYIDINYVELMKNPISIVERIYSKIGLVITEDIKLKMKDYLMHNPQGKHGRHKYCLDEYGLSDDTVEEEFRDYINEYGLQT</sequence>
<evidence type="ECO:0000313" key="2">
    <source>
        <dbReference type="Proteomes" id="UP000030755"/>
    </source>
</evidence>